<gene>
    <name evidence="2" type="ORF">VN97_g5675</name>
</gene>
<accession>A0AAI9TIC0</accession>
<reference evidence="2" key="1">
    <citation type="submission" date="2015-06" db="EMBL/GenBank/DDBJ databases">
        <authorList>
            <person name="Nguyen H."/>
        </authorList>
    </citation>
    <scope>NUCLEOTIDE SEQUENCE</scope>
    <source>
        <strain evidence="2">DAOM 180753</strain>
    </source>
</reference>
<evidence type="ECO:0000313" key="2">
    <source>
        <dbReference type="EMBL" id="KAJ9487659.1"/>
    </source>
</evidence>
<organism evidence="2 3">
    <name type="scientific">Penicillium thymicola</name>
    <dbReference type="NCBI Taxonomy" id="293382"/>
    <lineage>
        <taxon>Eukaryota</taxon>
        <taxon>Fungi</taxon>
        <taxon>Dikarya</taxon>
        <taxon>Ascomycota</taxon>
        <taxon>Pezizomycotina</taxon>
        <taxon>Eurotiomycetes</taxon>
        <taxon>Eurotiomycetidae</taxon>
        <taxon>Eurotiales</taxon>
        <taxon>Aspergillaceae</taxon>
        <taxon>Penicillium</taxon>
    </lineage>
</organism>
<dbReference type="AlphaFoldDB" id="A0AAI9TIC0"/>
<proteinExistence type="predicted"/>
<protein>
    <submittedName>
        <fullName evidence="2">Uncharacterized protein</fullName>
    </submittedName>
</protein>
<comment type="caution">
    <text evidence="2">The sequence shown here is derived from an EMBL/GenBank/DDBJ whole genome shotgun (WGS) entry which is preliminary data.</text>
</comment>
<feature type="compositionally biased region" description="Basic and acidic residues" evidence="1">
    <location>
        <begin position="1"/>
        <end position="14"/>
    </location>
</feature>
<evidence type="ECO:0000256" key="1">
    <source>
        <dbReference type="SAM" id="MobiDB-lite"/>
    </source>
</evidence>
<feature type="compositionally biased region" description="Basic residues" evidence="1">
    <location>
        <begin position="38"/>
        <end position="50"/>
    </location>
</feature>
<reference evidence="2" key="2">
    <citation type="journal article" date="2016" name="Fungal Biol.">
        <title>Ochratoxin A production by Penicillium thymicola.</title>
        <authorList>
            <person name="Nguyen H.D.T."/>
            <person name="McMullin D.R."/>
            <person name="Ponomareva E."/>
            <person name="Riley R."/>
            <person name="Pomraning K.R."/>
            <person name="Baker S.E."/>
            <person name="Seifert K.A."/>
        </authorList>
    </citation>
    <scope>NUCLEOTIDE SEQUENCE</scope>
    <source>
        <strain evidence="2">DAOM 180753</strain>
    </source>
</reference>
<sequence length="73" mass="7970">MKKLSGDLEDKPGEGRGGMRAGSLVSPLSSPLFDVNCKKKKKKKKKKKQSKGNYTSLTLSPSIGIHYPSMPYS</sequence>
<keyword evidence="3" id="KW-1185">Reference proteome</keyword>
<feature type="compositionally biased region" description="Polar residues" evidence="1">
    <location>
        <begin position="51"/>
        <end position="61"/>
    </location>
</feature>
<evidence type="ECO:0000313" key="3">
    <source>
        <dbReference type="Proteomes" id="UP001227192"/>
    </source>
</evidence>
<dbReference type="Proteomes" id="UP001227192">
    <property type="component" value="Unassembled WGS sequence"/>
</dbReference>
<dbReference type="EMBL" id="LACB01000150">
    <property type="protein sequence ID" value="KAJ9487659.1"/>
    <property type="molecule type" value="Genomic_DNA"/>
</dbReference>
<feature type="region of interest" description="Disordered" evidence="1">
    <location>
        <begin position="1"/>
        <end position="73"/>
    </location>
</feature>
<name>A0AAI9TIC0_PENTH</name>